<dbReference type="CDD" id="cd01106">
    <property type="entry name" value="HTH_TipAL-Mta"/>
    <property type="match status" value="1"/>
</dbReference>
<keyword evidence="5" id="KW-0175">Coiled coil</keyword>
<dbReference type="Proteomes" id="UP000298642">
    <property type="component" value="Chromosome"/>
</dbReference>
<evidence type="ECO:0000256" key="5">
    <source>
        <dbReference type="SAM" id="Coils"/>
    </source>
</evidence>
<dbReference type="InterPro" id="IPR036244">
    <property type="entry name" value="TipA-like_antibiotic-bd"/>
</dbReference>
<dbReference type="EMBL" id="CP034413">
    <property type="protein sequence ID" value="QCI60495.1"/>
    <property type="molecule type" value="Genomic_DNA"/>
</dbReference>
<feature type="domain" description="HTH merR-type" evidence="6">
    <location>
        <begin position="1"/>
        <end position="71"/>
    </location>
</feature>
<dbReference type="Gene3D" id="1.10.490.50">
    <property type="entry name" value="Antibiotic binding domain of TipA-like multidrug resistance regulators"/>
    <property type="match status" value="1"/>
</dbReference>
<dbReference type="PROSITE" id="PS50937">
    <property type="entry name" value="HTH_MERR_2"/>
    <property type="match status" value="1"/>
</dbReference>
<dbReference type="Pfam" id="PF07739">
    <property type="entry name" value="TipAS"/>
    <property type="match status" value="1"/>
</dbReference>
<dbReference type="GO" id="GO:0003700">
    <property type="term" value="F:DNA-binding transcription factor activity"/>
    <property type="evidence" value="ECO:0007669"/>
    <property type="project" value="InterPro"/>
</dbReference>
<dbReference type="PANTHER" id="PTHR30204:SF90">
    <property type="entry name" value="HTH-TYPE TRANSCRIPTIONAL ACTIVATOR MTA"/>
    <property type="match status" value="1"/>
</dbReference>
<dbReference type="SMART" id="SM00422">
    <property type="entry name" value="HTH_MERR"/>
    <property type="match status" value="1"/>
</dbReference>
<dbReference type="KEGG" id="obj:EIO64_15860"/>
<evidence type="ECO:0000256" key="1">
    <source>
        <dbReference type="ARBA" id="ARBA00023015"/>
    </source>
</evidence>
<feature type="coiled-coil region" evidence="5">
    <location>
        <begin position="77"/>
        <end position="104"/>
    </location>
</feature>
<dbReference type="Gene3D" id="1.10.1660.10">
    <property type="match status" value="1"/>
</dbReference>
<reference evidence="8" key="1">
    <citation type="submission" date="2018-12" db="EMBL/GenBank/DDBJ databases">
        <title>Dusodibacter welbiota gen. nov., sp. nov., isolated from human faeces and emended description of the Oscillibacter genus.</title>
        <authorList>
            <person name="Le Roy T."/>
            <person name="Van der Smissen P."/>
            <person name="Delzenne N."/>
            <person name="Muccioli G."/>
            <person name="Collet J.F."/>
            <person name="Cani P.D."/>
        </authorList>
    </citation>
    <scope>NUCLEOTIDE SEQUENCE [LARGE SCALE GENOMIC DNA]</scope>
    <source>
        <strain evidence="8">J115</strain>
    </source>
</reference>
<evidence type="ECO:0000313" key="7">
    <source>
        <dbReference type="EMBL" id="QCI60495.1"/>
    </source>
</evidence>
<evidence type="ECO:0000259" key="6">
    <source>
        <dbReference type="PROSITE" id="PS50937"/>
    </source>
</evidence>
<evidence type="ECO:0000256" key="4">
    <source>
        <dbReference type="ARBA" id="ARBA00023163"/>
    </source>
</evidence>
<keyword evidence="2" id="KW-0238">DNA-binding</keyword>
<dbReference type="RefSeq" id="WP_021747370.1">
    <property type="nucleotide sequence ID" value="NZ_CP034413.3"/>
</dbReference>
<keyword evidence="4" id="KW-0804">Transcription</keyword>
<organism evidence="7 8">
    <name type="scientific">Dysosmobacter welbionis</name>
    <dbReference type="NCBI Taxonomy" id="2093857"/>
    <lineage>
        <taxon>Bacteria</taxon>
        <taxon>Bacillati</taxon>
        <taxon>Bacillota</taxon>
        <taxon>Clostridia</taxon>
        <taxon>Eubacteriales</taxon>
        <taxon>Oscillospiraceae</taxon>
        <taxon>Dysosmobacter</taxon>
    </lineage>
</organism>
<dbReference type="PRINTS" id="PR00040">
    <property type="entry name" value="HTHMERR"/>
</dbReference>
<evidence type="ECO:0000256" key="2">
    <source>
        <dbReference type="ARBA" id="ARBA00023125"/>
    </source>
</evidence>
<dbReference type="Pfam" id="PF13411">
    <property type="entry name" value="MerR_1"/>
    <property type="match status" value="1"/>
</dbReference>
<dbReference type="AlphaFoldDB" id="A0A4D7ARS1"/>
<accession>A0A4D7ARS1</accession>
<proteinExistence type="predicted"/>
<dbReference type="SUPFAM" id="SSF46955">
    <property type="entry name" value="Putative DNA-binding domain"/>
    <property type="match status" value="1"/>
</dbReference>
<dbReference type="SUPFAM" id="SSF89082">
    <property type="entry name" value="Antibiotic binding domain of TipA-like multidrug resistance regulators"/>
    <property type="match status" value="1"/>
</dbReference>
<dbReference type="InterPro" id="IPR009061">
    <property type="entry name" value="DNA-bd_dom_put_sf"/>
</dbReference>
<protein>
    <submittedName>
        <fullName evidence="7">MerR family transcriptional regulator</fullName>
    </submittedName>
</protein>
<dbReference type="GO" id="GO:0003677">
    <property type="term" value="F:DNA binding"/>
    <property type="evidence" value="ECO:0007669"/>
    <property type="project" value="UniProtKB-KW"/>
</dbReference>
<dbReference type="InterPro" id="IPR000551">
    <property type="entry name" value="MerR-type_HTH_dom"/>
</dbReference>
<evidence type="ECO:0000313" key="8">
    <source>
        <dbReference type="Proteomes" id="UP000298642"/>
    </source>
</evidence>
<dbReference type="GeneID" id="89522619"/>
<keyword evidence="1" id="KW-0805">Transcription regulation</keyword>
<dbReference type="PANTHER" id="PTHR30204">
    <property type="entry name" value="REDOX-CYCLING DRUG-SENSING TRANSCRIPTIONAL ACTIVATOR SOXR"/>
    <property type="match status" value="1"/>
</dbReference>
<evidence type="ECO:0000256" key="3">
    <source>
        <dbReference type="ARBA" id="ARBA00023159"/>
    </source>
</evidence>
<gene>
    <name evidence="7" type="ORF">EIO64_15860</name>
</gene>
<keyword evidence="8" id="KW-1185">Reference proteome</keyword>
<keyword evidence="3" id="KW-0010">Activator</keyword>
<name>A0A4D7ARS1_9FIRM</name>
<sequence length="253" mass="28594">MEYTVKALADLAGVTPRTLRWYDRIGLLKPLRTTEAGYRLYGPAQLDRLQDILFYRELGLDLASIRTILDDPAFDRQAALQSHLAELEARRARLDDLILTVQRTINDIKGGTKMTDQEKFEAFKRRTVEANETAFGQEIREKYGDEEMDRANACVLALTQEEYAQWKSLGGEIHTALVTAVKAGADPAGPEGQRIAALHRRWLSYSWESYTPQAHVGLAELYVSDPRFTAYYDREVPGCAAFLRDAVRTYTGA</sequence>
<dbReference type="InterPro" id="IPR047057">
    <property type="entry name" value="MerR_fam"/>
</dbReference>
<dbReference type="InterPro" id="IPR012925">
    <property type="entry name" value="TipAS_dom"/>
</dbReference>